<reference evidence="2" key="1">
    <citation type="submission" date="2019-10" db="EMBL/GenBank/DDBJ databases">
        <authorList>
            <consortium name="DOE Joint Genome Institute"/>
            <person name="Kuo A."/>
            <person name="Miyauchi S."/>
            <person name="Kiss E."/>
            <person name="Drula E."/>
            <person name="Kohler A."/>
            <person name="Sanchez-Garcia M."/>
            <person name="Andreopoulos B."/>
            <person name="Barry K.W."/>
            <person name="Bonito G."/>
            <person name="Buee M."/>
            <person name="Carver A."/>
            <person name="Chen C."/>
            <person name="Cichocki N."/>
            <person name="Clum A."/>
            <person name="Culley D."/>
            <person name="Crous P.W."/>
            <person name="Fauchery L."/>
            <person name="Girlanda M."/>
            <person name="Hayes R."/>
            <person name="Keri Z."/>
            <person name="LaButti K."/>
            <person name="Lipzen A."/>
            <person name="Lombard V."/>
            <person name="Magnuson J."/>
            <person name="Maillard F."/>
            <person name="Morin E."/>
            <person name="Murat C."/>
            <person name="Nolan M."/>
            <person name="Ohm R."/>
            <person name="Pangilinan J."/>
            <person name="Pereira M."/>
            <person name="Perotto S."/>
            <person name="Peter M."/>
            <person name="Riley R."/>
            <person name="Sitrit Y."/>
            <person name="Stielow B."/>
            <person name="Szollosi G."/>
            <person name="Zifcakova L."/>
            <person name="Stursova M."/>
            <person name="Spatafora J.W."/>
            <person name="Tedersoo L."/>
            <person name="Vaario L.-M."/>
            <person name="Yamada A."/>
            <person name="Yan M."/>
            <person name="Wang P."/>
            <person name="Xu J."/>
            <person name="Bruns T."/>
            <person name="Baldrian P."/>
            <person name="Vilgalys R."/>
            <person name="Henrissat B."/>
            <person name="Grigoriev I.V."/>
            <person name="Hibbett D."/>
            <person name="Nagy L.G."/>
            <person name="Martin F.M."/>
        </authorList>
    </citation>
    <scope>NUCLEOTIDE SEQUENCE</scope>
    <source>
        <strain evidence="2">BED1</strain>
    </source>
</reference>
<sequence>MRRVGFWIGAIVSIWPSDRSNHRQEACTTASVESRRSIDGSRPTLVRSARRTDTHAAHRGGKGGDR</sequence>
<evidence type="ECO:0000313" key="2">
    <source>
        <dbReference type="EMBL" id="KAF8420735.1"/>
    </source>
</evidence>
<dbReference type="Proteomes" id="UP001194468">
    <property type="component" value="Unassembled WGS sequence"/>
</dbReference>
<keyword evidence="3" id="KW-1185">Reference proteome</keyword>
<dbReference type="EMBL" id="WHUW01000153">
    <property type="protein sequence ID" value="KAF8420735.1"/>
    <property type="molecule type" value="Genomic_DNA"/>
</dbReference>
<protein>
    <submittedName>
        <fullName evidence="2">Uncharacterized protein</fullName>
    </submittedName>
</protein>
<organism evidence="2 3">
    <name type="scientific">Boletus edulis BED1</name>
    <dbReference type="NCBI Taxonomy" id="1328754"/>
    <lineage>
        <taxon>Eukaryota</taxon>
        <taxon>Fungi</taxon>
        <taxon>Dikarya</taxon>
        <taxon>Basidiomycota</taxon>
        <taxon>Agaricomycotina</taxon>
        <taxon>Agaricomycetes</taxon>
        <taxon>Agaricomycetidae</taxon>
        <taxon>Boletales</taxon>
        <taxon>Boletineae</taxon>
        <taxon>Boletaceae</taxon>
        <taxon>Boletoideae</taxon>
        <taxon>Boletus</taxon>
    </lineage>
</organism>
<feature type="region of interest" description="Disordered" evidence="1">
    <location>
        <begin position="18"/>
        <end position="66"/>
    </location>
</feature>
<reference evidence="2" key="2">
    <citation type="journal article" date="2020" name="Nat. Commun.">
        <title>Large-scale genome sequencing of mycorrhizal fungi provides insights into the early evolution of symbiotic traits.</title>
        <authorList>
            <person name="Miyauchi S."/>
            <person name="Kiss E."/>
            <person name="Kuo A."/>
            <person name="Drula E."/>
            <person name="Kohler A."/>
            <person name="Sanchez-Garcia M."/>
            <person name="Morin E."/>
            <person name="Andreopoulos B."/>
            <person name="Barry K.W."/>
            <person name="Bonito G."/>
            <person name="Buee M."/>
            <person name="Carver A."/>
            <person name="Chen C."/>
            <person name="Cichocki N."/>
            <person name="Clum A."/>
            <person name="Culley D."/>
            <person name="Crous P.W."/>
            <person name="Fauchery L."/>
            <person name="Girlanda M."/>
            <person name="Hayes R.D."/>
            <person name="Keri Z."/>
            <person name="LaButti K."/>
            <person name="Lipzen A."/>
            <person name="Lombard V."/>
            <person name="Magnuson J."/>
            <person name="Maillard F."/>
            <person name="Murat C."/>
            <person name="Nolan M."/>
            <person name="Ohm R.A."/>
            <person name="Pangilinan J."/>
            <person name="Pereira M.F."/>
            <person name="Perotto S."/>
            <person name="Peter M."/>
            <person name="Pfister S."/>
            <person name="Riley R."/>
            <person name="Sitrit Y."/>
            <person name="Stielow J.B."/>
            <person name="Szollosi G."/>
            <person name="Zifcakova L."/>
            <person name="Stursova M."/>
            <person name="Spatafora J.W."/>
            <person name="Tedersoo L."/>
            <person name="Vaario L.M."/>
            <person name="Yamada A."/>
            <person name="Yan M."/>
            <person name="Wang P."/>
            <person name="Xu J."/>
            <person name="Bruns T."/>
            <person name="Baldrian P."/>
            <person name="Vilgalys R."/>
            <person name="Dunand C."/>
            <person name="Henrissat B."/>
            <person name="Grigoriev I.V."/>
            <person name="Hibbett D."/>
            <person name="Nagy L.G."/>
            <person name="Martin F.M."/>
        </authorList>
    </citation>
    <scope>NUCLEOTIDE SEQUENCE</scope>
    <source>
        <strain evidence="2">BED1</strain>
    </source>
</reference>
<evidence type="ECO:0000256" key="1">
    <source>
        <dbReference type="SAM" id="MobiDB-lite"/>
    </source>
</evidence>
<proteinExistence type="predicted"/>
<name>A0AAD4G6F6_BOLED</name>
<comment type="caution">
    <text evidence="2">The sequence shown here is derived from an EMBL/GenBank/DDBJ whole genome shotgun (WGS) entry which is preliminary data.</text>
</comment>
<evidence type="ECO:0000313" key="3">
    <source>
        <dbReference type="Proteomes" id="UP001194468"/>
    </source>
</evidence>
<accession>A0AAD4G6F6</accession>
<gene>
    <name evidence="2" type="ORF">L210DRAFT_3574348</name>
</gene>
<dbReference type="AlphaFoldDB" id="A0AAD4G6F6"/>
<feature type="compositionally biased region" description="Basic and acidic residues" evidence="1">
    <location>
        <begin position="50"/>
        <end position="66"/>
    </location>
</feature>